<name>A0A9J8A431_CYPCA</name>
<dbReference type="SMART" id="SM00298">
    <property type="entry name" value="CHROMO"/>
    <property type="match status" value="1"/>
</dbReference>
<evidence type="ECO:0000313" key="3">
    <source>
        <dbReference type="Ensembl" id="ENSCCRP00000136125.1"/>
    </source>
</evidence>
<dbReference type="SUPFAM" id="SSF54160">
    <property type="entry name" value="Chromo domain-like"/>
    <property type="match status" value="1"/>
</dbReference>
<dbReference type="Proteomes" id="UP001108240">
    <property type="component" value="Unplaced"/>
</dbReference>
<accession>A0A9J8A431</accession>
<comment type="subcellular location">
    <subcellularLocation>
        <location evidence="1">Nucleus</location>
    </subcellularLocation>
</comment>
<dbReference type="Gene3D" id="2.40.50.40">
    <property type="match status" value="1"/>
</dbReference>
<dbReference type="InterPro" id="IPR023780">
    <property type="entry name" value="Chromo_domain"/>
</dbReference>
<feature type="domain" description="Chromo" evidence="2">
    <location>
        <begin position="115"/>
        <end position="168"/>
    </location>
</feature>
<dbReference type="InterPro" id="IPR056924">
    <property type="entry name" value="SH3_Tf2-1"/>
</dbReference>
<dbReference type="PANTHER" id="PTHR46148">
    <property type="entry name" value="CHROMO DOMAIN-CONTAINING PROTEIN"/>
    <property type="match status" value="1"/>
</dbReference>
<dbReference type="AlphaFoldDB" id="A0A9J8A431"/>
<dbReference type="GeneTree" id="ENSGT01100000263716"/>
<dbReference type="PROSITE" id="PS50013">
    <property type="entry name" value="CHROMO_2"/>
    <property type="match status" value="1"/>
</dbReference>
<reference evidence="3" key="2">
    <citation type="submission" date="2025-09" db="UniProtKB">
        <authorList>
            <consortium name="Ensembl"/>
        </authorList>
    </citation>
    <scope>IDENTIFICATION</scope>
</reference>
<organism evidence="3 4">
    <name type="scientific">Cyprinus carpio carpio</name>
    <dbReference type="NCBI Taxonomy" id="630221"/>
    <lineage>
        <taxon>Eukaryota</taxon>
        <taxon>Metazoa</taxon>
        <taxon>Chordata</taxon>
        <taxon>Craniata</taxon>
        <taxon>Vertebrata</taxon>
        <taxon>Euteleostomi</taxon>
        <taxon>Actinopterygii</taxon>
        <taxon>Neopterygii</taxon>
        <taxon>Teleostei</taxon>
        <taxon>Ostariophysi</taxon>
        <taxon>Cypriniformes</taxon>
        <taxon>Cyprinidae</taxon>
        <taxon>Cyprininae</taxon>
        <taxon>Cyprinus</taxon>
    </lineage>
</organism>
<proteinExistence type="predicted"/>
<dbReference type="InterPro" id="IPR000953">
    <property type="entry name" value="Chromo/chromo_shadow_dom"/>
</dbReference>
<dbReference type="CDD" id="cd00024">
    <property type="entry name" value="CD_CSD"/>
    <property type="match status" value="1"/>
</dbReference>
<dbReference type="Pfam" id="PF24626">
    <property type="entry name" value="SH3_Tf2-1"/>
    <property type="match status" value="1"/>
</dbReference>
<evidence type="ECO:0000313" key="4">
    <source>
        <dbReference type="Proteomes" id="UP001108240"/>
    </source>
</evidence>
<keyword evidence="4" id="KW-1185">Reference proteome</keyword>
<protein>
    <recommendedName>
        <fullName evidence="2">Chromo domain-containing protein</fullName>
    </recommendedName>
</protein>
<dbReference type="Ensembl" id="ENSCCRT00000123841.1">
    <property type="protein sequence ID" value="ENSCCRP00000136125.1"/>
    <property type="gene ID" value="ENSCCRG00000080194.1"/>
</dbReference>
<reference evidence="3" key="1">
    <citation type="submission" date="2025-08" db="UniProtKB">
        <authorList>
            <consortium name="Ensembl"/>
        </authorList>
    </citation>
    <scope>IDENTIFICATION</scope>
</reference>
<dbReference type="InterPro" id="IPR016197">
    <property type="entry name" value="Chromo-like_dom_sf"/>
</dbReference>
<dbReference type="OMA" id="GGSSIWW"/>
<dbReference type="PANTHER" id="PTHR46148:SF57">
    <property type="entry name" value="OS12G0499874 PROTEIN"/>
    <property type="match status" value="1"/>
</dbReference>
<dbReference type="GO" id="GO:0005634">
    <property type="term" value="C:nucleus"/>
    <property type="evidence" value="ECO:0007669"/>
    <property type="project" value="UniProtKB-SubCell"/>
</dbReference>
<dbReference type="Pfam" id="PF00385">
    <property type="entry name" value="Chromo"/>
    <property type="match status" value="1"/>
</dbReference>
<evidence type="ECO:0000256" key="1">
    <source>
        <dbReference type="ARBA" id="ARBA00004123"/>
    </source>
</evidence>
<evidence type="ECO:0000259" key="2">
    <source>
        <dbReference type="PROSITE" id="PS50013"/>
    </source>
</evidence>
<sequence length="168" mass="19421">MTVRLDFSHLDIYKKLKKAQMSGHDKTSPGPKNTLRLQRVNFRLPSRKLGPKFVGPFIIAKVLSPVSVRLKLPPQFRRIHPVFHVSKIKPAFRSPLQPLTSAPPPPRLIEGSPAYTVRRLIDVRRRGRGHQYLVDWEGYGPEERCWIPARDILNRALIDQFHQRHGES</sequence>